<dbReference type="EMBL" id="BMHT01000002">
    <property type="protein sequence ID" value="GGF05584.1"/>
    <property type="molecule type" value="Genomic_DNA"/>
</dbReference>
<evidence type="ECO:0000313" key="2">
    <source>
        <dbReference type="EMBL" id="GGF05584.1"/>
    </source>
</evidence>
<sequence>MKIRNITVGLLLLLGTLAGSQSALGQTANAPLAAALSTAQQQYNAAFKGHPQLYNGPEYIDYAKRYAKRTGHQFFLSPDRLPGSVDYNDHQFTELNLGYDVVLGQVVLQHATSPLTLRLINENVRSFTIGSQRFVRMTFDSTAANLLSTGYYEVLVDSSTQLIAKRAKRIQEKIDQGTVNVEFIPADRLFIRKAGVYYAVNKKRSVTKLFADRGKEVQKYIQDNKLKFKKARREADIVQLTRYYAGLAPQ</sequence>
<keyword evidence="1" id="KW-0732">Signal</keyword>
<dbReference type="Proteomes" id="UP000632273">
    <property type="component" value="Unassembled WGS sequence"/>
</dbReference>
<proteinExistence type="predicted"/>
<feature type="signal peptide" evidence="1">
    <location>
        <begin position="1"/>
        <end position="25"/>
    </location>
</feature>
<name>A0ABQ1TWM8_9BACT</name>
<feature type="chain" id="PRO_5045083908" evidence="1">
    <location>
        <begin position="26"/>
        <end position="250"/>
    </location>
</feature>
<dbReference type="RefSeq" id="WP_188812861.1">
    <property type="nucleotide sequence ID" value="NZ_BMHT01000002.1"/>
</dbReference>
<protein>
    <submittedName>
        <fullName evidence="2">Uncharacterized protein</fullName>
    </submittedName>
</protein>
<evidence type="ECO:0000256" key="1">
    <source>
        <dbReference type="SAM" id="SignalP"/>
    </source>
</evidence>
<accession>A0ABQ1TWM8</accession>
<evidence type="ECO:0000313" key="3">
    <source>
        <dbReference type="Proteomes" id="UP000632273"/>
    </source>
</evidence>
<comment type="caution">
    <text evidence="2">The sequence shown here is derived from an EMBL/GenBank/DDBJ whole genome shotgun (WGS) entry which is preliminary data.</text>
</comment>
<keyword evidence="3" id="KW-1185">Reference proteome</keyword>
<organism evidence="2 3">
    <name type="scientific">Hymenobacter cavernae</name>
    <dbReference type="NCBI Taxonomy" id="2044852"/>
    <lineage>
        <taxon>Bacteria</taxon>
        <taxon>Pseudomonadati</taxon>
        <taxon>Bacteroidota</taxon>
        <taxon>Cytophagia</taxon>
        <taxon>Cytophagales</taxon>
        <taxon>Hymenobacteraceae</taxon>
        <taxon>Hymenobacter</taxon>
    </lineage>
</organism>
<reference evidence="3" key="1">
    <citation type="journal article" date="2019" name="Int. J. Syst. Evol. Microbiol.">
        <title>The Global Catalogue of Microorganisms (GCM) 10K type strain sequencing project: providing services to taxonomists for standard genome sequencing and annotation.</title>
        <authorList>
            <consortium name="The Broad Institute Genomics Platform"/>
            <consortium name="The Broad Institute Genome Sequencing Center for Infectious Disease"/>
            <person name="Wu L."/>
            <person name="Ma J."/>
        </authorList>
    </citation>
    <scope>NUCLEOTIDE SEQUENCE [LARGE SCALE GENOMIC DNA]</scope>
    <source>
        <strain evidence="3">CGMCC 1.15197</strain>
    </source>
</reference>
<gene>
    <name evidence="2" type="ORF">GCM10011383_15860</name>
</gene>